<reference evidence="1 2" key="1">
    <citation type="submission" date="2020-12" db="EMBL/GenBank/DDBJ databases">
        <authorList>
            <person name="Shan Y."/>
        </authorList>
    </citation>
    <scope>NUCLEOTIDE SEQUENCE [LARGE SCALE GENOMIC DNA]</scope>
    <source>
        <strain evidence="2">csc3.9</strain>
    </source>
</reference>
<dbReference type="AlphaFoldDB" id="A0A7T4R0G2"/>
<dbReference type="EMBL" id="CP066167">
    <property type="protein sequence ID" value="QQD18136.1"/>
    <property type="molecule type" value="Genomic_DNA"/>
</dbReference>
<proteinExistence type="predicted"/>
<protein>
    <submittedName>
        <fullName evidence="1">DUF2889 domain-containing protein</fullName>
    </submittedName>
</protein>
<evidence type="ECO:0000313" key="1">
    <source>
        <dbReference type="EMBL" id="QQD18136.1"/>
    </source>
</evidence>
<dbReference type="InterPro" id="IPR021312">
    <property type="entry name" value="DUF2889"/>
</dbReference>
<accession>A0A7T4R0G2</accession>
<dbReference type="Pfam" id="PF11136">
    <property type="entry name" value="DUF2889"/>
    <property type="match status" value="1"/>
</dbReference>
<sequence length="273" mass="30296">MSQDPDYRLNPDYGPGRYRRRIELVAGDGWVDGELEDTNHGFRCRLHHDGKQVTRVTGEALRIPFTTCPGAVEPLKALAGLPLVDDASAIIAQTQPNEHCTHLFDLTVLALCHAARVSTSATAKRRRRIDIVIEDQPDQQPAPAEVYIDDRLIHRWLTLDWQIVEPQALAGRGLYKGFTAWASETFDGEQSEAAFALQKGYFVGSARRFDLSALVGKSANDERDYMLGACYTYSSPQIERARRTAGSVRDFSDTPEQLLQFVDARGAATDGAT</sequence>
<evidence type="ECO:0000313" key="2">
    <source>
        <dbReference type="Proteomes" id="UP000596063"/>
    </source>
</evidence>
<organism evidence="1 2">
    <name type="scientific">Spongiibacter nanhainus</name>
    <dbReference type="NCBI Taxonomy" id="2794344"/>
    <lineage>
        <taxon>Bacteria</taxon>
        <taxon>Pseudomonadati</taxon>
        <taxon>Pseudomonadota</taxon>
        <taxon>Gammaproteobacteria</taxon>
        <taxon>Cellvibrionales</taxon>
        <taxon>Spongiibacteraceae</taxon>
        <taxon>Spongiibacter</taxon>
    </lineage>
</organism>
<dbReference type="Proteomes" id="UP000596063">
    <property type="component" value="Chromosome"/>
</dbReference>
<name>A0A7T4R0G2_9GAMM</name>
<dbReference type="RefSeq" id="WP_198569634.1">
    <property type="nucleotide sequence ID" value="NZ_CP066167.1"/>
</dbReference>
<gene>
    <name evidence="1" type="ORF">I6N98_17640</name>
</gene>
<keyword evidence="2" id="KW-1185">Reference proteome</keyword>
<dbReference type="KEGG" id="snan:I6N98_17640"/>